<dbReference type="NCBIfam" id="TIGR02427">
    <property type="entry name" value="protocat_pcaD"/>
    <property type="match status" value="1"/>
</dbReference>
<dbReference type="Gene3D" id="3.40.50.1820">
    <property type="entry name" value="alpha/beta hydrolase"/>
    <property type="match status" value="1"/>
</dbReference>
<gene>
    <name evidence="2" type="primary">pcaD</name>
    <name evidence="2" type="ORF">IED13_12445</name>
</gene>
<dbReference type="InterPro" id="IPR029058">
    <property type="entry name" value="AB_hydrolase_fold"/>
</dbReference>
<dbReference type="Proteomes" id="UP000619295">
    <property type="component" value="Unassembled WGS sequence"/>
</dbReference>
<feature type="domain" description="AB hydrolase-1" evidence="1">
    <location>
        <begin position="24"/>
        <end position="252"/>
    </location>
</feature>
<protein>
    <submittedName>
        <fullName evidence="2">3-oxoadipate enol-lactonase</fullName>
        <ecNumber evidence="2">3.1.1.24</ecNumber>
    </submittedName>
</protein>
<evidence type="ECO:0000259" key="1">
    <source>
        <dbReference type="Pfam" id="PF12697"/>
    </source>
</evidence>
<dbReference type="InterPro" id="IPR000073">
    <property type="entry name" value="AB_hydrolase_1"/>
</dbReference>
<dbReference type="RefSeq" id="WP_191124347.1">
    <property type="nucleotide sequence ID" value="NZ_JACXWY010000006.1"/>
</dbReference>
<dbReference type="InterPro" id="IPR050266">
    <property type="entry name" value="AB_hydrolase_sf"/>
</dbReference>
<dbReference type="InterPro" id="IPR026968">
    <property type="entry name" value="PcaD/CatD"/>
</dbReference>
<dbReference type="GO" id="GO:0042952">
    <property type="term" value="P:beta-ketoadipate pathway"/>
    <property type="evidence" value="ECO:0007669"/>
    <property type="project" value="InterPro"/>
</dbReference>
<comment type="caution">
    <text evidence="2">The sequence shown here is derived from an EMBL/GenBank/DDBJ whole genome shotgun (WGS) entry which is preliminary data.</text>
</comment>
<dbReference type="SUPFAM" id="SSF53474">
    <property type="entry name" value="alpha/beta-Hydrolases"/>
    <property type="match status" value="1"/>
</dbReference>
<dbReference type="Pfam" id="PF12697">
    <property type="entry name" value="Abhydrolase_6"/>
    <property type="match status" value="1"/>
</dbReference>
<name>A0A927HZQ8_9HYPH</name>
<dbReference type="EMBL" id="JACXWY010000006">
    <property type="protein sequence ID" value="MBD3846509.1"/>
    <property type="molecule type" value="Genomic_DNA"/>
</dbReference>
<dbReference type="AlphaFoldDB" id="A0A927HZQ8"/>
<sequence>MAFTRIDGKLVHWRDSGSRAAPAVVLVNSLGTDFRIWDEVVAALSRDWRVIVYDKRGHGLSDVPPGPYAIADFTDDLIGLADHLGLRRFSLVGLSIGGLIGQDLAVRAPERLAALVLADTAAKVGTAESWNARIDAVRKGGLAAIADPVMERWFTPAFHAERPDDLAGWRNALLRQPADGYIATCQALSQADLTAAIGAITVPTLAVAGDGDLSTPPDLVRAMAQRIPGAGFALIEGCGHIPPVEQPARLLALVTGHLEKHGRG</sequence>
<evidence type="ECO:0000313" key="2">
    <source>
        <dbReference type="EMBL" id="MBD3846509.1"/>
    </source>
</evidence>
<accession>A0A927HZQ8</accession>
<proteinExistence type="predicted"/>
<dbReference type="PRINTS" id="PR00111">
    <property type="entry name" value="ABHYDROLASE"/>
</dbReference>
<dbReference type="PANTHER" id="PTHR43798">
    <property type="entry name" value="MONOACYLGLYCEROL LIPASE"/>
    <property type="match status" value="1"/>
</dbReference>
<evidence type="ECO:0000313" key="3">
    <source>
        <dbReference type="Proteomes" id="UP000619295"/>
    </source>
</evidence>
<dbReference type="EC" id="3.1.1.24" evidence="2"/>
<reference evidence="2" key="1">
    <citation type="submission" date="2020-09" db="EMBL/GenBank/DDBJ databases">
        <title>Bosea spartocytisi sp. nov. a root nodule endophyte of Spartocytisus supranubius in the high mountain ecosystem fo the Teide National Park (Canary Islands, Spain).</title>
        <authorList>
            <person name="Pulido-Suarez L."/>
            <person name="Peix A."/>
            <person name="Igual J.M."/>
            <person name="Socas-Perez N."/>
            <person name="Velazquez E."/>
            <person name="Flores-Felix J.D."/>
            <person name="Leon-Barrios M."/>
        </authorList>
    </citation>
    <scope>NUCLEOTIDE SEQUENCE</scope>
    <source>
        <strain evidence="2">SSUT16</strain>
    </source>
</reference>
<keyword evidence="3" id="KW-1185">Reference proteome</keyword>
<dbReference type="GO" id="GO:0047570">
    <property type="term" value="F:3-oxoadipate enol-lactonase activity"/>
    <property type="evidence" value="ECO:0007669"/>
    <property type="project" value="UniProtKB-EC"/>
</dbReference>
<keyword evidence="2" id="KW-0378">Hydrolase</keyword>
<organism evidence="2 3">
    <name type="scientific">Bosea spartocytisi</name>
    <dbReference type="NCBI Taxonomy" id="2773451"/>
    <lineage>
        <taxon>Bacteria</taxon>
        <taxon>Pseudomonadati</taxon>
        <taxon>Pseudomonadota</taxon>
        <taxon>Alphaproteobacteria</taxon>
        <taxon>Hyphomicrobiales</taxon>
        <taxon>Boseaceae</taxon>
        <taxon>Bosea</taxon>
    </lineage>
</organism>